<comment type="caution">
    <text evidence="1">The sequence shown here is derived from an EMBL/GenBank/DDBJ whole genome shotgun (WGS) entry which is preliminary data.</text>
</comment>
<evidence type="ECO:0000313" key="2">
    <source>
        <dbReference type="Proteomes" id="UP000229699"/>
    </source>
</evidence>
<evidence type="ECO:0000313" key="1">
    <source>
        <dbReference type="EMBL" id="PIP63218.1"/>
    </source>
</evidence>
<dbReference type="Proteomes" id="UP000229699">
    <property type="component" value="Unassembled WGS sequence"/>
</dbReference>
<gene>
    <name evidence="1" type="ORF">COW97_03640</name>
</gene>
<name>A0A2H0C1N8_9BACT</name>
<dbReference type="EMBL" id="PCTC01000078">
    <property type="protein sequence ID" value="PIP63218.1"/>
    <property type="molecule type" value="Genomic_DNA"/>
</dbReference>
<feature type="non-terminal residue" evidence="1">
    <location>
        <position position="1"/>
    </location>
</feature>
<protein>
    <submittedName>
        <fullName evidence="1">Uncharacterized protein</fullName>
    </submittedName>
</protein>
<sequence>KGFGKAISFPSAIVSKRLGERYLEKGREIPTTIVKAEKPNKRKIEIFIPQVVDKNLLNGIVQTDISKELERHFAFMPRKKIDEKALKSLVNMITKNGLSPEGGGINPTEGLTTLYFTRKGKDGRPVRIELICQGKFEEVVKSNELK</sequence>
<accession>A0A2H0C1N8</accession>
<reference evidence="1 2" key="1">
    <citation type="submission" date="2017-09" db="EMBL/GenBank/DDBJ databases">
        <title>Depth-based differentiation of microbial function through sediment-hosted aquifers and enrichment of novel symbionts in the deep terrestrial subsurface.</title>
        <authorList>
            <person name="Probst A.J."/>
            <person name="Ladd B."/>
            <person name="Jarett J.K."/>
            <person name="Geller-Mcgrath D.E."/>
            <person name="Sieber C.M."/>
            <person name="Emerson J.B."/>
            <person name="Anantharaman K."/>
            <person name="Thomas B.C."/>
            <person name="Malmstrom R."/>
            <person name="Stieglmeier M."/>
            <person name="Klingl A."/>
            <person name="Woyke T."/>
            <person name="Ryan C.M."/>
            <person name="Banfield J.F."/>
        </authorList>
    </citation>
    <scope>NUCLEOTIDE SEQUENCE [LARGE SCALE GENOMIC DNA]</scope>
    <source>
        <strain evidence="1">CG22_combo_CG10-13_8_21_14_all_34_12</strain>
    </source>
</reference>
<organism evidence="1 2">
    <name type="scientific">Candidatus Roizmanbacteria bacterium CG22_combo_CG10-13_8_21_14_all_34_12</name>
    <dbReference type="NCBI Taxonomy" id="1974860"/>
    <lineage>
        <taxon>Bacteria</taxon>
        <taxon>Candidatus Roizmaniibacteriota</taxon>
    </lineage>
</organism>
<dbReference type="AlphaFoldDB" id="A0A2H0C1N8"/>
<proteinExistence type="predicted"/>